<reference evidence="2" key="1">
    <citation type="submission" date="2018-11" db="EMBL/GenBank/DDBJ databases">
        <authorList>
            <person name="Alioto T."/>
            <person name="Alioto T."/>
        </authorList>
    </citation>
    <scope>NUCLEOTIDE SEQUENCE</scope>
</reference>
<dbReference type="InterPro" id="IPR036770">
    <property type="entry name" value="Ankyrin_rpt-contain_sf"/>
</dbReference>
<name>A0A8B6BRM1_MYTGA</name>
<keyword evidence="3" id="KW-1185">Reference proteome</keyword>
<evidence type="ECO:0000313" key="3">
    <source>
        <dbReference type="Proteomes" id="UP000596742"/>
    </source>
</evidence>
<dbReference type="SUPFAM" id="SSF48403">
    <property type="entry name" value="Ankyrin repeat"/>
    <property type="match status" value="1"/>
</dbReference>
<gene>
    <name evidence="2" type="ORF">MGAL_10B026698</name>
</gene>
<protein>
    <submittedName>
        <fullName evidence="2">Uncharacterized protein</fullName>
    </submittedName>
</protein>
<dbReference type="EMBL" id="UYJE01000597">
    <property type="protein sequence ID" value="VDH94487.1"/>
    <property type="molecule type" value="Genomic_DNA"/>
</dbReference>
<dbReference type="AlphaFoldDB" id="A0A8B6BRM1"/>
<dbReference type="Proteomes" id="UP000596742">
    <property type="component" value="Unassembled WGS sequence"/>
</dbReference>
<evidence type="ECO:0000256" key="1">
    <source>
        <dbReference type="SAM" id="SignalP"/>
    </source>
</evidence>
<accession>A0A8B6BRM1</accession>
<dbReference type="Gene3D" id="1.25.40.20">
    <property type="entry name" value="Ankyrin repeat-containing domain"/>
    <property type="match status" value="1"/>
</dbReference>
<keyword evidence="1" id="KW-0732">Signal</keyword>
<sequence>MIAAWCTILILLSILYLTTAYPWRYGGDQLKSFRNAGISVQNIESIHNVSTLGLALNTIISSFSCNVGRSDLELVNGLSELFIDKEMVENEVADLISNGANPDMLTKEHDLPLITAIKQRMKGVFKLLIDASANTSKLGKDGNSAVHVCCIG</sequence>
<evidence type="ECO:0000313" key="2">
    <source>
        <dbReference type="EMBL" id="VDH94487.1"/>
    </source>
</evidence>
<proteinExistence type="predicted"/>
<comment type="caution">
    <text evidence="2">The sequence shown here is derived from an EMBL/GenBank/DDBJ whole genome shotgun (WGS) entry which is preliminary data.</text>
</comment>
<feature type="chain" id="PRO_5032279361" evidence="1">
    <location>
        <begin position="21"/>
        <end position="152"/>
    </location>
</feature>
<feature type="signal peptide" evidence="1">
    <location>
        <begin position="1"/>
        <end position="20"/>
    </location>
</feature>
<organism evidence="2 3">
    <name type="scientific">Mytilus galloprovincialis</name>
    <name type="common">Mediterranean mussel</name>
    <dbReference type="NCBI Taxonomy" id="29158"/>
    <lineage>
        <taxon>Eukaryota</taxon>
        <taxon>Metazoa</taxon>
        <taxon>Spiralia</taxon>
        <taxon>Lophotrochozoa</taxon>
        <taxon>Mollusca</taxon>
        <taxon>Bivalvia</taxon>
        <taxon>Autobranchia</taxon>
        <taxon>Pteriomorphia</taxon>
        <taxon>Mytilida</taxon>
        <taxon>Mytiloidea</taxon>
        <taxon>Mytilidae</taxon>
        <taxon>Mytilinae</taxon>
        <taxon>Mytilus</taxon>
    </lineage>
</organism>